<gene>
    <name evidence="1" type="ORF">Gundel1_25</name>
</gene>
<protein>
    <submittedName>
        <fullName evidence="1">Uncharacterized protein</fullName>
    </submittedName>
</protein>
<organism evidence="1 2">
    <name type="scientific">Tenacibaculum phage Gundel_1</name>
    <dbReference type="NCBI Taxonomy" id="2745672"/>
    <lineage>
        <taxon>Viruses</taxon>
        <taxon>Duplodnaviria</taxon>
        <taxon>Heunggongvirae</taxon>
        <taxon>Uroviricota</taxon>
        <taxon>Caudoviricetes</taxon>
        <taxon>Pachyviridae</taxon>
        <taxon>Gundelvirus</taxon>
        <taxon>Gundelvirus Gundel</taxon>
    </lineage>
</organism>
<proteinExistence type="predicted"/>
<name>A0A8E4ZL23_9CAUD</name>
<reference evidence="1" key="1">
    <citation type="submission" date="2020-07" db="EMBL/GenBank/DDBJ databases">
        <title>Highly diverse flavobacterial phages as mortality factor during North Sea spring blooms.</title>
        <authorList>
            <person name="Bartlau N."/>
            <person name="Wichels A."/>
            <person name="Krohne G."/>
            <person name="Adriaenssens E.M."/>
            <person name="Heins A."/>
            <person name="Fuchs B.M."/>
            <person name="Amann R."/>
            <person name="Moraru C."/>
        </authorList>
    </citation>
    <scope>NUCLEOTIDE SEQUENCE</scope>
</reference>
<accession>A0A8E4ZL23</accession>
<dbReference type="Proteomes" id="UP000693868">
    <property type="component" value="Segment"/>
</dbReference>
<keyword evidence="2" id="KW-1185">Reference proteome</keyword>
<evidence type="ECO:0000313" key="2">
    <source>
        <dbReference type="Proteomes" id="UP000693868"/>
    </source>
</evidence>
<sequence length="74" mass="8432">MSISKNILLDELIEQPHHEKVEDVIFWALEMYAENNKGTNGAMVAYAITQRIEDDEKEGKSKLMNPELIKSLGL</sequence>
<evidence type="ECO:0000313" key="1">
    <source>
        <dbReference type="EMBL" id="QQV91456.1"/>
    </source>
</evidence>
<dbReference type="EMBL" id="MT732474">
    <property type="protein sequence ID" value="QQV91456.1"/>
    <property type="molecule type" value="Genomic_DNA"/>
</dbReference>